<sequence length="73" mass="7862">MSGIKSLRRKAKVTQGELAALIDSSQGAVSHYETGRRIPDVAVGKRIVSAFKQLGLDTSLDEVFSDDVARDEA</sequence>
<dbReference type="RefSeq" id="WP_000014299.1">
    <property type="nucleotide sequence ID" value="NZ_CAIZVG010000035.1"/>
</dbReference>
<feature type="domain" description="HTH cro/C1-type" evidence="1">
    <location>
        <begin position="4"/>
        <end position="63"/>
    </location>
</feature>
<evidence type="ECO:0000313" key="3">
    <source>
        <dbReference type="Proteomes" id="UP000229974"/>
    </source>
</evidence>
<dbReference type="InterPro" id="IPR001387">
    <property type="entry name" value="Cro/C1-type_HTH"/>
</dbReference>
<organism evidence="2 3">
    <name type="scientific">Enterobacter hormaechei</name>
    <dbReference type="NCBI Taxonomy" id="158836"/>
    <lineage>
        <taxon>Bacteria</taxon>
        <taxon>Pseudomonadati</taxon>
        <taxon>Pseudomonadota</taxon>
        <taxon>Gammaproteobacteria</taxon>
        <taxon>Enterobacterales</taxon>
        <taxon>Enterobacteriaceae</taxon>
        <taxon>Enterobacter</taxon>
        <taxon>Enterobacter cloacae complex</taxon>
    </lineage>
</organism>
<proteinExistence type="predicted"/>
<dbReference type="AlphaFoldDB" id="A0A2J0Q0Y2"/>
<reference evidence="2 3" key="1">
    <citation type="journal article" date="2017" name="J. Antimicrob. Chemother.">
        <title>Characterization of the population structure, drug resistance mechanisms and plasmids of the community-associated Enterobacter cloacae complex in China.</title>
        <authorList>
            <person name="Zhou K."/>
            <person name="Yu W."/>
            <person name="Cao X."/>
            <person name="Shen P."/>
            <person name="Lu H."/>
            <person name="Luo Q."/>
            <person name="Rossen J.W.A."/>
            <person name="Xiao Y."/>
        </authorList>
    </citation>
    <scope>NUCLEOTIDE SEQUENCE [LARGE SCALE GENOMIC DNA]</scope>
    <source>
        <strain evidence="2 3">ECC904</strain>
    </source>
</reference>
<gene>
    <name evidence="2" type="ORF">B9Q30_09220</name>
</gene>
<dbReference type="PROSITE" id="PS50943">
    <property type="entry name" value="HTH_CROC1"/>
    <property type="match status" value="1"/>
</dbReference>
<name>A0A2J0Q0Y2_9ENTR</name>
<dbReference type="InterPro" id="IPR010982">
    <property type="entry name" value="Lambda_DNA-bd_dom_sf"/>
</dbReference>
<dbReference type="SUPFAM" id="SSF47413">
    <property type="entry name" value="lambda repressor-like DNA-binding domains"/>
    <property type="match status" value="1"/>
</dbReference>
<evidence type="ECO:0000313" key="2">
    <source>
        <dbReference type="EMBL" id="PJD86075.1"/>
    </source>
</evidence>
<dbReference type="GO" id="GO:0003677">
    <property type="term" value="F:DNA binding"/>
    <property type="evidence" value="ECO:0007669"/>
    <property type="project" value="InterPro"/>
</dbReference>
<dbReference type="Pfam" id="PF01381">
    <property type="entry name" value="HTH_3"/>
    <property type="match status" value="1"/>
</dbReference>
<comment type="caution">
    <text evidence="2">The sequence shown here is derived from an EMBL/GenBank/DDBJ whole genome shotgun (WGS) entry which is preliminary data.</text>
</comment>
<dbReference type="Gene3D" id="1.10.260.40">
    <property type="entry name" value="lambda repressor-like DNA-binding domains"/>
    <property type="match status" value="1"/>
</dbReference>
<evidence type="ECO:0000259" key="1">
    <source>
        <dbReference type="PROSITE" id="PS50943"/>
    </source>
</evidence>
<dbReference type="CDD" id="cd00093">
    <property type="entry name" value="HTH_XRE"/>
    <property type="match status" value="1"/>
</dbReference>
<dbReference type="Proteomes" id="UP000229974">
    <property type="component" value="Unassembled WGS sequence"/>
</dbReference>
<dbReference type="OrthoDB" id="6877645at2"/>
<dbReference type="EMBL" id="NEEW01000005">
    <property type="protein sequence ID" value="PJD86075.1"/>
    <property type="molecule type" value="Genomic_DNA"/>
</dbReference>
<dbReference type="SMART" id="SM00530">
    <property type="entry name" value="HTH_XRE"/>
    <property type="match status" value="1"/>
</dbReference>
<protein>
    <submittedName>
        <fullName evidence="2">Transcriptional regulator</fullName>
    </submittedName>
</protein>
<accession>A0A2J0Q0Y2</accession>